<dbReference type="STRING" id="158787.BSCA_0245"/>
<dbReference type="PROSITE" id="PS51257">
    <property type="entry name" value="PROKAR_LIPOPROTEIN"/>
    <property type="match status" value="1"/>
</dbReference>
<dbReference type="InterPro" id="IPR039424">
    <property type="entry name" value="SBP_5"/>
</dbReference>
<reference evidence="3 4" key="1">
    <citation type="submission" date="2014-03" db="EMBL/GenBank/DDBJ databases">
        <title>Genomics of Bifidobacteria.</title>
        <authorList>
            <person name="Ventura M."/>
            <person name="Milani C."/>
            <person name="Lugli G.A."/>
        </authorList>
    </citation>
    <scope>NUCLEOTIDE SEQUENCE [LARGE SCALE GENOMIC DNA]</scope>
    <source>
        <strain evidence="3 4">LMG 21589</strain>
    </source>
</reference>
<dbReference type="Gene3D" id="3.10.105.10">
    <property type="entry name" value="Dipeptide-binding Protein, Domain 3"/>
    <property type="match status" value="1"/>
</dbReference>
<dbReference type="eggNOG" id="COG4166">
    <property type="taxonomic scope" value="Bacteria"/>
</dbReference>
<protein>
    <submittedName>
        <fullName evidence="3">Dipeptide-binding ABC transporter, periplasmic substrate-binding component</fullName>
    </submittedName>
</protein>
<keyword evidence="1" id="KW-0732">Signal</keyword>
<sequence length="553" mass="58954">MFTRGLMKKTIAGVAAILAAGLVLAGCGAGGANGTADTAGESGSSSKSVVTVNNVEPAAGLIPSNTNDMAGWKVVTQLFEGLVTFSDTGELVYADAKSITPNDDASQYTITLRSGLKFSNGEKITAQTYAKSWSFAANAANGQMGAAIFATIKGYDGLQDEHGDKDAQLSGLEAVNDTTLKVTLAAPDSSFAYKVGDVAFLPLPDEAYKDIDQFGEQPIGNGPYKLDSWQHDHSIKLVPNPEYDGPRKAKNAGVTYTLYTNLDSAYADLVAGNLDVLDSIPSSALVTYRGEKAIQPFSKAGPGFKSFTIPQNLKHFTGEEGRLRRAAISMAINRNNIVEKVLRGTATAATDFTAPVIAGYAKDLDKDGVLGYSADQAKQLWAQADAINPWDGTFRLAYSTDSGSKQWVDAIVNSIKNVLGIDAQSYPFPTQKDFSGAVHDRTIDAAFVQGLQSDYPHPEGYLVQAYDSSAADGKGLNNGDYKSGEFDALIDQAARQTTLDGAVEYYHQAEQVLLKDLPVIPLWYGNVTAAAGKQVKNVSFNYMGLPEYQNLTK</sequence>
<dbReference type="Proteomes" id="UP000029033">
    <property type="component" value="Unassembled WGS sequence"/>
</dbReference>
<dbReference type="AlphaFoldDB" id="A0A087DDZ9"/>
<feature type="chain" id="PRO_5038727047" evidence="1">
    <location>
        <begin position="26"/>
        <end position="553"/>
    </location>
</feature>
<dbReference type="GO" id="GO:0015833">
    <property type="term" value="P:peptide transport"/>
    <property type="evidence" value="ECO:0007669"/>
    <property type="project" value="TreeGrafter"/>
</dbReference>
<dbReference type="SUPFAM" id="SSF53850">
    <property type="entry name" value="Periplasmic binding protein-like II"/>
    <property type="match status" value="1"/>
</dbReference>
<dbReference type="CDD" id="cd00995">
    <property type="entry name" value="PBP2_NikA_DppA_OppA_like"/>
    <property type="match status" value="1"/>
</dbReference>
<evidence type="ECO:0000256" key="1">
    <source>
        <dbReference type="SAM" id="SignalP"/>
    </source>
</evidence>
<dbReference type="EMBL" id="JGZO01000012">
    <property type="protein sequence ID" value="KFI93749.1"/>
    <property type="molecule type" value="Genomic_DNA"/>
</dbReference>
<feature type="domain" description="Solute-binding protein family 5" evidence="2">
    <location>
        <begin position="93"/>
        <end position="470"/>
    </location>
</feature>
<dbReference type="Gene3D" id="3.40.190.10">
    <property type="entry name" value="Periplasmic binding protein-like II"/>
    <property type="match status" value="1"/>
</dbReference>
<dbReference type="PANTHER" id="PTHR30290:SF83">
    <property type="entry name" value="ABC TRANSPORTER SUBSTRATE-BINDING PROTEIN"/>
    <property type="match status" value="1"/>
</dbReference>
<dbReference type="PIRSF" id="PIRSF002741">
    <property type="entry name" value="MppA"/>
    <property type="match status" value="1"/>
</dbReference>
<gene>
    <name evidence="3" type="ORF">BSCA_0245</name>
</gene>
<name>A0A087DDZ9_9BIFI</name>
<dbReference type="InterPro" id="IPR030678">
    <property type="entry name" value="Peptide/Ni-bd"/>
</dbReference>
<evidence type="ECO:0000259" key="2">
    <source>
        <dbReference type="Pfam" id="PF00496"/>
    </source>
</evidence>
<evidence type="ECO:0000313" key="4">
    <source>
        <dbReference type="Proteomes" id="UP000029033"/>
    </source>
</evidence>
<dbReference type="InterPro" id="IPR000914">
    <property type="entry name" value="SBP_5_dom"/>
</dbReference>
<comment type="caution">
    <text evidence="3">The sequence shown here is derived from an EMBL/GenBank/DDBJ whole genome shotgun (WGS) entry which is preliminary data.</text>
</comment>
<dbReference type="Gene3D" id="3.90.76.10">
    <property type="entry name" value="Dipeptide-binding Protein, Domain 1"/>
    <property type="match status" value="1"/>
</dbReference>
<evidence type="ECO:0000313" key="3">
    <source>
        <dbReference type="EMBL" id="KFI93749.1"/>
    </source>
</evidence>
<dbReference type="PANTHER" id="PTHR30290">
    <property type="entry name" value="PERIPLASMIC BINDING COMPONENT OF ABC TRANSPORTER"/>
    <property type="match status" value="1"/>
</dbReference>
<dbReference type="GO" id="GO:0043190">
    <property type="term" value="C:ATP-binding cassette (ABC) transporter complex"/>
    <property type="evidence" value="ECO:0007669"/>
    <property type="project" value="InterPro"/>
</dbReference>
<dbReference type="Pfam" id="PF00496">
    <property type="entry name" value="SBP_bac_5"/>
    <property type="match status" value="1"/>
</dbReference>
<organism evidence="3 4">
    <name type="scientific">Bifidobacterium scardovii</name>
    <dbReference type="NCBI Taxonomy" id="158787"/>
    <lineage>
        <taxon>Bacteria</taxon>
        <taxon>Bacillati</taxon>
        <taxon>Actinomycetota</taxon>
        <taxon>Actinomycetes</taxon>
        <taxon>Bifidobacteriales</taxon>
        <taxon>Bifidobacteriaceae</taxon>
        <taxon>Bifidobacterium</taxon>
    </lineage>
</organism>
<feature type="signal peptide" evidence="1">
    <location>
        <begin position="1"/>
        <end position="25"/>
    </location>
</feature>
<dbReference type="GeneID" id="85164629"/>
<keyword evidence="4" id="KW-1185">Reference proteome</keyword>
<accession>A0A087DDZ9</accession>
<dbReference type="GO" id="GO:0042597">
    <property type="term" value="C:periplasmic space"/>
    <property type="evidence" value="ECO:0007669"/>
    <property type="project" value="UniProtKB-ARBA"/>
</dbReference>
<proteinExistence type="predicted"/>
<dbReference type="RefSeq" id="WP_046726134.1">
    <property type="nucleotide sequence ID" value="NZ_CAUPKV010000023.1"/>
</dbReference>
<dbReference type="GO" id="GO:1904680">
    <property type="term" value="F:peptide transmembrane transporter activity"/>
    <property type="evidence" value="ECO:0007669"/>
    <property type="project" value="TreeGrafter"/>
</dbReference>